<dbReference type="KEGG" id="epl:P4G45_10555"/>
<dbReference type="InterPro" id="IPR013022">
    <property type="entry name" value="Xyl_isomerase-like_TIM-brl"/>
</dbReference>
<organism evidence="3">
    <name type="scientific">Edaphobacter paludis</name>
    <dbReference type="NCBI Taxonomy" id="3035702"/>
    <lineage>
        <taxon>Bacteria</taxon>
        <taxon>Pseudomonadati</taxon>
        <taxon>Acidobacteriota</taxon>
        <taxon>Terriglobia</taxon>
        <taxon>Terriglobales</taxon>
        <taxon>Acidobacteriaceae</taxon>
        <taxon>Edaphobacter</taxon>
    </lineage>
</organism>
<protein>
    <submittedName>
        <fullName evidence="3">Sugar phosphate isomerase/epimerase</fullName>
    </submittedName>
</protein>
<dbReference type="SUPFAM" id="SSF51658">
    <property type="entry name" value="Xylose isomerase-like"/>
    <property type="match status" value="1"/>
</dbReference>
<dbReference type="PANTHER" id="PTHR12110">
    <property type="entry name" value="HYDROXYPYRUVATE ISOMERASE"/>
    <property type="match status" value="1"/>
</dbReference>
<dbReference type="EMBL" id="CP121195">
    <property type="protein sequence ID" value="XBH12143.1"/>
    <property type="molecule type" value="Genomic_DNA"/>
</dbReference>
<dbReference type="InterPro" id="IPR036237">
    <property type="entry name" value="Xyl_isomerase-like_sf"/>
</dbReference>
<reference evidence="3" key="1">
    <citation type="submission" date="2023-03" db="EMBL/GenBank/DDBJ databases">
        <title>Edaphobacter sp.</title>
        <authorList>
            <person name="Huber K.J."/>
            <person name="Papendorf J."/>
            <person name="Pilke C."/>
            <person name="Bunk B."/>
            <person name="Sproeer C."/>
            <person name="Pester M."/>
        </authorList>
    </citation>
    <scope>NUCLEOTIDE SEQUENCE</scope>
    <source>
        <strain evidence="2">DSM 109919</strain>
        <strain evidence="3">DSM 109920</strain>
    </source>
</reference>
<dbReference type="AlphaFoldDB" id="A0AAU7D339"/>
<feature type="domain" description="Xylose isomerase-like TIM barrel" evidence="1">
    <location>
        <begin position="25"/>
        <end position="251"/>
    </location>
</feature>
<evidence type="ECO:0000259" key="1">
    <source>
        <dbReference type="Pfam" id="PF01261"/>
    </source>
</evidence>
<dbReference type="PANTHER" id="PTHR12110:SF41">
    <property type="entry name" value="INOSOSE DEHYDRATASE"/>
    <property type="match status" value="1"/>
</dbReference>
<keyword evidence="3" id="KW-0413">Isomerase</keyword>
<evidence type="ECO:0000313" key="2">
    <source>
        <dbReference type="EMBL" id="XBH08933.1"/>
    </source>
</evidence>
<proteinExistence type="predicted"/>
<gene>
    <name evidence="2" type="ORF">P4G45_10555</name>
    <name evidence="3" type="ORF">P8936_10525</name>
</gene>
<accession>A0AAU7D339</accession>
<dbReference type="InterPro" id="IPR050312">
    <property type="entry name" value="IolE/XylAMocC-like"/>
</dbReference>
<name>A0AAU7D339_9BACT</name>
<dbReference type="GO" id="GO:0016853">
    <property type="term" value="F:isomerase activity"/>
    <property type="evidence" value="ECO:0007669"/>
    <property type="project" value="UniProtKB-KW"/>
</dbReference>
<dbReference type="Pfam" id="PF01261">
    <property type="entry name" value="AP_endonuc_2"/>
    <property type="match status" value="1"/>
</dbReference>
<sequence>MKLGVSGFAWTANFEERHLSLLPNIRAMGFAGLELPMFDPATLPATAIRRAFEANELECTFCSILPAGINPISPEHTVRQRSRDHLVRCIETAAEMGAHLLGGPLFAPIGYLPAHRPTEDEWCWAVELFQCVGELLETNDITLSIEPVNRSETFFLRTAAEAGKLCTAIANPRIGVTIDTFHANIEEKNIPTAIESLGAQLKHIHLSENDRGLLGSGHVDFPAILRSLQRIEYSGYLMIEGFGYLSSEPLAPGALWADPAVSPDMIAQRGISYLKAQIQHA</sequence>
<dbReference type="RefSeq" id="WP_348266443.1">
    <property type="nucleotide sequence ID" value="NZ_CP121194.1"/>
</dbReference>
<dbReference type="Gene3D" id="3.20.20.150">
    <property type="entry name" value="Divalent-metal-dependent TIM barrel enzymes"/>
    <property type="match status" value="1"/>
</dbReference>
<accession>A0AAU7CTX8</accession>
<evidence type="ECO:0000313" key="3">
    <source>
        <dbReference type="EMBL" id="XBH12143.1"/>
    </source>
</evidence>
<dbReference type="EMBL" id="CP121194">
    <property type="protein sequence ID" value="XBH08933.1"/>
    <property type="molecule type" value="Genomic_DNA"/>
</dbReference>